<dbReference type="InterPro" id="IPR014284">
    <property type="entry name" value="RNA_pol_sigma-70_dom"/>
</dbReference>
<dbReference type="InterPro" id="IPR013324">
    <property type="entry name" value="RNA_pol_sigma_r3/r4-like"/>
</dbReference>
<dbReference type="InterPro" id="IPR014322">
    <property type="entry name" value="RNA_pol_sigma-B/F/G"/>
</dbReference>
<dbReference type="NCBIfam" id="TIGR02980">
    <property type="entry name" value="SigBFG"/>
    <property type="match status" value="1"/>
</dbReference>
<evidence type="ECO:0000256" key="3">
    <source>
        <dbReference type="ARBA" id="ARBA00023125"/>
    </source>
</evidence>
<dbReference type="PRINTS" id="PR00046">
    <property type="entry name" value="SIGMA70FCT"/>
</dbReference>
<organism evidence="7 8">
    <name type="scientific">Jatrophihabitans cynanchi</name>
    <dbReference type="NCBI Taxonomy" id="2944128"/>
    <lineage>
        <taxon>Bacteria</taxon>
        <taxon>Bacillati</taxon>
        <taxon>Actinomycetota</taxon>
        <taxon>Actinomycetes</taxon>
        <taxon>Jatrophihabitantales</taxon>
        <taxon>Jatrophihabitantaceae</taxon>
        <taxon>Jatrophihabitans</taxon>
    </lineage>
</organism>
<dbReference type="InterPro" id="IPR007627">
    <property type="entry name" value="RNA_pol_sigma70_r2"/>
</dbReference>
<dbReference type="PANTHER" id="PTHR30385">
    <property type="entry name" value="SIGMA FACTOR F FLAGELLAR"/>
    <property type="match status" value="1"/>
</dbReference>
<accession>A0ABY7JXQ1</accession>
<evidence type="ECO:0000256" key="1">
    <source>
        <dbReference type="ARBA" id="ARBA00023015"/>
    </source>
</evidence>
<dbReference type="InterPro" id="IPR036388">
    <property type="entry name" value="WH-like_DNA-bd_sf"/>
</dbReference>
<evidence type="ECO:0000256" key="2">
    <source>
        <dbReference type="ARBA" id="ARBA00023082"/>
    </source>
</evidence>
<evidence type="ECO:0000256" key="4">
    <source>
        <dbReference type="ARBA" id="ARBA00023163"/>
    </source>
</evidence>
<gene>
    <name evidence="7" type="ORF">M6B22_18340</name>
</gene>
<evidence type="ECO:0000313" key="7">
    <source>
        <dbReference type="EMBL" id="WAX56475.1"/>
    </source>
</evidence>
<feature type="compositionally biased region" description="Low complexity" evidence="5">
    <location>
        <begin position="263"/>
        <end position="283"/>
    </location>
</feature>
<evidence type="ECO:0000259" key="6">
    <source>
        <dbReference type="PROSITE" id="PS00715"/>
    </source>
</evidence>
<dbReference type="InterPro" id="IPR007624">
    <property type="entry name" value="RNA_pol_sigma70_r3"/>
</dbReference>
<sequence length="296" mass="33051">MTDRATTSSARSGRLDPELRQLVRELLLQLQDLPQDDPRRVAVRDRLVELNIPLVRYLARRFPASKEPLDDLVQVGMIGLLKAIDRFDPERGLEFSTYAVPTILGEIKRYFRDSTWAIHVPRGTRDLHSAIVSARAELTQELGRSLTLADLAERVHATEQEVLEALDAGQTYTSSSLDAMSDVIGEGRDAAFGFEDGRLRQVEWRADLRPAIANLPEAQREVLMLRFVYDQSQTQIAKAMGVSQMQVSRLLSRSMRHLRSELGTPAAAPVDAARAPVDAPRAPVARRGRSRALTHA</sequence>
<dbReference type="InterPro" id="IPR000943">
    <property type="entry name" value="RNA_pol_sigma70"/>
</dbReference>
<evidence type="ECO:0000256" key="5">
    <source>
        <dbReference type="SAM" id="MobiDB-lite"/>
    </source>
</evidence>
<dbReference type="SUPFAM" id="SSF88659">
    <property type="entry name" value="Sigma3 and sigma4 domains of RNA polymerase sigma factors"/>
    <property type="match status" value="2"/>
</dbReference>
<dbReference type="Pfam" id="PF04539">
    <property type="entry name" value="Sigma70_r3"/>
    <property type="match status" value="1"/>
</dbReference>
<keyword evidence="3" id="KW-0238">DNA-binding</keyword>
<dbReference type="Pfam" id="PF04542">
    <property type="entry name" value="Sigma70_r2"/>
    <property type="match status" value="1"/>
</dbReference>
<keyword evidence="8" id="KW-1185">Reference proteome</keyword>
<feature type="region of interest" description="Disordered" evidence="5">
    <location>
        <begin position="263"/>
        <end position="296"/>
    </location>
</feature>
<dbReference type="NCBIfam" id="TIGR02937">
    <property type="entry name" value="sigma70-ECF"/>
    <property type="match status" value="1"/>
</dbReference>
<dbReference type="Proteomes" id="UP001164693">
    <property type="component" value="Chromosome"/>
</dbReference>
<dbReference type="EMBL" id="CP097463">
    <property type="protein sequence ID" value="WAX56475.1"/>
    <property type="molecule type" value="Genomic_DNA"/>
</dbReference>
<feature type="compositionally biased region" description="Basic residues" evidence="5">
    <location>
        <begin position="284"/>
        <end position="296"/>
    </location>
</feature>
<evidence type="ECO:0000313" key="8">
    <source>
        <dbReference type="Proteomes" id="UP001164693"/>
    </source>
</evidence>
<name>A0ABY7JXQ1_9ACTN</name>
<dbReference type="InterPro" id="IPR007630">
    <property type="entry name" value="RNA_pol_sigma70_r4"/>
</dbReference>
<dbReference type="SUPFAM" id="SSF88946">
    <property type="entry name" value="Sigma2 domain of RNA polymerase sigma factors"/>
    <property type="match status" value="1"/>
</dbReference>
<keyword evidence="1" id="KW-0805">Transcription regulation</keyword>
<dbReference type="InterPro" id="IPR013325">
    <property type="entry name" value="RNA_pol_sigma_r2"/>
</dbReference>
<keyword evidence="2" id="KW-0731">Sigma factor</keyword>
<dbReference type="RefSeq" id="WP_269443008.1">
    <property type="nucleotide sequence ID" value="NZ_CP097463.1"/>
</dbReference>
<keyword evidence="4" id="KW-0804">Transcription</keyword>
<dbReference type="PROSITE" id="PS00715">
    <property type="entry name" value="SIGMA70_1"/>
    <property type="match status" value="1"/>
</dbReference>
<proteinExistence type="predicted"/>
<dbReference type="Gene3D" id="1.10.10.10">
    <property type="entry name" value="Winged helix-like DNA-binding domain superfamily/Winged helix DNA-binding domain"/>
    <property type="match status" value="2"/>
</dbReference>
<dbReference type="Pfam" id="PF04545">
    <property type="entry name" value="Sigma70_r4"/>
    <property type="match status" value="1"/>
</dbReference>
<dbReference type="Gene3D" id="1.20.120.1810">
    <property type="match status" value="1"/>
</dbReference>
<protein>
    <submittedName>
        <fullName evidence="7">SigB/SigF/SigG family RNA polymerase sigma factor</fullName>
    </submittedName>
</protein>
<dbReference type="PANTHER" id="PTHR30385:SF4">
    <property type="entry name" value="RNA POLYMERASE SIGMA-E FACTOR"/>
    <property type="match status" value="1"/>
</dbReference>
<reference evidence="7" key="1">
    <citation type="submission" date="2022-05" db="EMBL/GenBank/DDBJ databases">
        <title>Jatrophihabitans sp. SB3-54 whole genome sequence.</title>
        <authorList>
            <person name="Suh M.K."/>
            <person name="Eom M.K."/>
            <person name="Kim J.S."/>
            <person name="Kim H.S."/>
            <person name="Do H.E."/>
            <person name="Shin Y.K."/>
            <person name="Lee J.-S."/>
        </authorList>
    </citation>
    <scope>NUCLEOTIDE SEQUENCE</scope>
    <source>
        <strain evidence="7">SB3-54</strain>
    </source>
</reference>
<feature type="domain" description="RNA polymerase sigma-70" evidence="6">
    <location>
        <begin position="71"/>
        <end position="84"/>
    </location>
</feature>
<dbReference type="CDD" id="cd06171">
    <property type="entry name" value="Sigma70_r4"/>
    <property type="match status" value="1"/>
</dbReference>